<dbReference type="EMBL" id="JAVYJV010000013">
    <property type="protein sequence ID" value="KAK4355426.1"/>
    <property type="molecule type" value="Genomic_DNA"/>
</dbReference>
<name>A0AAE1RPJ7_9SOLA</name>
<evidence type="ECO:0000256" key="1">
    <source>
        <dbReference type="SAM" id="MobiDB-lite"/>
    </source>
</evidence>
<accession>A0AAE1RPJ7</accession>
<comment type="caution">
    <text evidence="2">The sequence shown here is derived from an EMBL/GenBank/DDBJ whole genome shotgun (WGS) entry which is preliminary data.</text>
</comment>
<sequence>MALPAIVETSFHLSPLIDSLWETLGRNGNIVKAVRTTPLLLWTNILSLKNRGVPDGSGGERFSSSLDSPVSQEESSLERKIGIFKCFGWSDDDILDMLLVTMFQKTEISNC</sequence>
<organism evidence="2 3">
    <name type="scientific">Anisodus tanguticus</name>
    <dbReference type="NCBI Taxonomy" id="243964"/>
    <lineage>
        <taxon>Eukaryota</taxon>
        <taxon>Viridiplantae</taxon>
        <taxon>Streptophyta</taxon>
        <taxon>Embryophyta</taxon>
        <taxon>Tracheophyta</taxon>
        <taxon>Spermatophyta</taxon>
        <taxon>Magnoliopsida</taxon>
        <taxon>eudicotyledons</taxon>
        <taxon>Gunneridae</taxon>
        <taxon>Pentapetalae</taxon>
        <taxon>asterids</taxon>
        <taxon>lamiids</taxon>
        <taxon>Solanales</taxon>
        <taxon>Solanaceae</taxon>
        <taxon>Solanoideae</taxon>
        <taxon>Hyoscyameae</taxon>
        <taxon>Anisodus</taxon>
    </lineage>
</organism>
<keyword evidence="3" id="KW-1185">Reference proteome</keyword>
<feature type="compositionally biased region" description="Polar residues" evidence="1">
    <location>
        <begin position="62"/>
        <end position="74"/>
    </location>
</feature>
<dbReference type="AlphaFoldDB" id="A0AAE1RPJ7"/>
<evidence type="ECO:0000313" key="2">
    <source>
        <dbReference type="EMBL" id="KAK4355426.1"/>
    </source>
</evidence>
<proteinExistence type="predicted"/>
<feature type="region of interest" description="Disordered" evidence="1">
    <location>
        <begin position="51"/>
        <end position="74"/>
    </location>
</feature>
<protein>
    <submittedName>
        <fullName evidence="2">Uncharacterized protein</fullName>
    </submittedName>
</protein>
<gene>
    <name evidence="2" type="ORF">RND71_024397</name>
</gene>
<evidence type="ECO:0000313" key="3">
    <source>
        <dbReference type="Proteomes" id="UP001291623"/>
    </source>
</evidence>
<dbReference type="Proteomes" id="UP001291623">
    <property type="component" value="Unassembled WGS sequence"/>
</dbReference>
<reference evidence="2" key="1">
    <citation type="submission" date="2023-12" db="EMBL/GenBank/DDBJ databases">
        <title>Genome assembly of Anisodus tanguticus.</title>
        <authorList>
            <person name="Wang Y.-J."/>
        </authorList>
    </citation>
    <scope>NUCLEOTIDE SEQUENCE</scope>
    <source>
        <strain evidence="2">KB-2021</strain>
        <tissue evidence="2">Leaf</tissue>
    </source>
</reference>